<accession>A0A0D2PPA7</accession>
<feature type="region of interest" description="Disordered" evidence="1">
    <location>
        <begin position="288"/>
        <end position="317"/>
    </location>
</feature>
<evidence type="ECO:0000313" key="2">
    <source>
        <dbReference type="EMBL" id="KJA21695.1"/>
    </source>
</evidence>
<evidence type="ECO:0000256" key="1">
    <source>
        <dbReference type="SAM" id="MobiDB-lite"/>
    </source>
</evidence>
<evidence type="ECO:0000313" key="3">
    <source>
        <dbReference type="Proteomes" id="UP000054270"/>
    </source>
</evidence>
<feature type="compositionally biased region" description="Basic residues" evidence="1">
    <location>
        <begin position="235"/>
        <end position="252"/>
    </location>
</feature>
<name>A0A0D2PPA7_HYPSF</name>
<dbReference type="AlphaFoldDB" id="A0A0D2PPA7"/>
<feature type="compositionally biased region" description="Low complexity" evidence="1">
    <location>
        <begin position="288"/>
        <end position="301"/>
    </location>
</feature>
<reference evidence="3" key="1">
    <citation type="submission" date="2014-04" db="EMBL/GenBank/DDBJ databases">
        <title>Evolutionary Origins and Diversification of the Mycorrhizal Mutualists.</title>
        <authorList>
            <consortium name="DOE Joint Genome Institute"/>
            <consortium name="Mycorrhizal Genomics Consortium"/>
            <person name="Kohler A."/>
            <person name="Kuo A."/>
            <person name="Nagy L.G."/>
            <person name="Floudas D."/>
            <person name="Copeland A."/>
            <person name="Barry K.W."/>
            <person name="Cichocki N."/>
            <person name="Veneault-Fourrey C."/>
            <person name="LaButti K."/>
            <person name="Lindquist E.A."/>
            <person name="Lipzen A."/>
            <person name="Lundell T."/>
            <person name="Morin E."/>
            <person name="Murat C."/>
            <person name="Riley R."/>
            <person name="Ohm R."/>
            <person name="Sun H."/>
            <person name="Tunlid A."/>
            <person name="Henrissat B."/>
            <person name="Grigoriev I.V."/>
            <person name="Hibbett D.S."/>
            <person name="Martin F."/>
        </authorList>
    </citation>
    <scope>NUCLEOTIDE SEQUENCE [LARGE SCALE GENOMIC DNA]</scope>
    <source>
        <strain evidence="3">FD-334 SS-4</strain>
    </source>
</reference>
<keyword evidence="3" id="KW-1185">Reference proteome</keyword>
<protein>
    <submittedName>
        <fullName evidence="2">Uncharacterized protein</fullName>
    </submittedName>
</protein>
<proteinExistence type="predicted"/>
<feature type="region of interest" description="Disordered" evidence="1">
    <location>
        <begin position="196"/>
        <end position="255"/>
    </location>
</feature>
<dbReference type="EMBL" id="KN817556">
    <property type="protein sequence ID" value="KJA21695.1"/>
    <property type="molecule type" value="Genomic_DNA"/>
</dbReference>
<sequence>MRGSFKQVNGDCHRTVDTVTAHELEDSRGNILEFDRLILGYSPISNVVPAPQPGIVALGRLLRPTPSSHPRTPPSSCVAALLIDQALRIRAALAALLHRHLSTKKSVLIAPPPRSLSPPCRGRHAVDADFPVSPAHDDAASVFAVFVDGSGASHHPPLPSNLIGAISNANAICAATTTADVVSDPNSALCSCARPTGLPRGDGNDESASARAPRSPGRLILPIHPSTRLADPSPMHRRRRSSVRPHRQRSRALYREPAVSVVAQPIPRASSAYTRTCIQCMCMSGRSLSPAAGSSQGPAAQRSPRRFRDSTTPVRRG</sequence>
<gene>
    <name evidence="2" type="ORF">HYPSUDRAFT_202819</name>
</gene>
<organism evidence="2 3">
    <name type="scientific">Hypholoma sublateritium (strain FD-334 SS-4)</name>
    <dbReference type="NCBI Taxonomy" id="945553"/>
    <lineage>
        <taxon>Eukaryota</taxon>
        <taxon>Fungi</taxon>
        <taxon>Dikarya</taxon>
        <taxon>Basidiomycota</taxon>
        <taxon>Agaricomycotina</taxon>
        <taxon>Agaricomycetes</taxon>
        <taxon>Agaricomycetidae</taxon>
        <taxon>Agaricales</taxon>
        <taxon>Agaricineae</taxon>
        <taxon>Strophariaceae</taxon>
        <taxon>Hypholoma</taxon>
    </lineage>
</organism>
<dbReference type="Proteomes" id="UP000054270">
    <property type="component" value="Unassembled WGS sequence"/>
</dbReference>